<comment type="caution">
    <text evidence="1">The sequence shown here is derived from an EMBL/GenBank/DDBJ whole genome shotgun (WGS) entry which is preliminary data.</text>
</comment>
<reference evidence="2" key="1">
    <citation type="journal article" date="2022" name="Mol. Ecol. Resour.">
        <title>The genomes of chicory, endive, great burdock and yacon provide insights into Asteraceae palaeo-polyploidization history and plant inulin production.</title>
        <authorList>
            <person name="Fan W."/>
            <person name="Wang S."/>
            <person name="Wang H."/>
            <person name="Wang A."/>
            <person name="Jiang F."/>
            <person name="Liu H."/>
            <person name="Zhao H."/>
            <person name="Xu D."/>
            <person name="Zhang Y."/>
        </authorList>
    </citation>
    <scope>NUCLEOTIDE SEQUENCE [LARGE SCALE GENOMIC DNA]</scope>
    <source>
        <strain evidence="2">cv. Yunnan</strain>
    </source>
</reference>
<evidence type="ECO:0000313" key="1">
    <source>
        <dbReference type="EMBL" id="KAI3799336.1"/>
    </source>
</evidence>
<reference evidence="1 2" key="2">
    <citation type="journal article" date="2022" name="Mol. Ecol. Resour.">
        <title>The genomes of chicory, endive, great burdock and yacon provide insights into Asteraceae paleo-polyploidization history and plant inulin production.</title>
        <authorList>
            <person name="Fan W."/>
            <person name="Wang S."/>
            <person name="Wang H."/>
            <person name="Wang A."/>
            <person name="Jiang F."/>
            <person name="Liu H."/>
            <person name="Zhao H."/>
            <person name="Xu D."/>
            <person name="Zhang Y."/>
        </authorList>
    </citation>
    <scope>NUCLEOTIDE SEQUENCE [LARGE SCALE GENOMIC DNA]</scope>
    <source>
        <strain evidence="2">cv. Yunnan</strain>
        <tissue evidence="1">Leaves</tissue>
    </source>
</reference>
<sequence>MAPAGKALGFYNEANDWFCNAGLPSDLTIVIGGVNFHLHKFPLLSRSGKIEKLIKETQNNDKGACLITLDEIPGGTNGFLVAVKFCYGVPVELTPRNIIMVYFLADYLEMTDVYGDDNLFSKAENYFHKNVLKNWKEYGCSSKL</sequence>
<accession>A0ACB9HVM0</accession>
<keyword evidence="2" id="KW-1185">Reference proteome</keyword>
<dbReference type="Proteomes" id="UP001056120">
    <property type="component" value="Linkage Group LG11"/>
</dbReference>
<evidence type="ECO:0000313" key="2">
    <source>
        <dbReference type="Proteomes" id="UP001056120"/>
    </source>
</evidence>
<gene>
    <name evidence="1" type="ORF">L1987_34629</name>
</gene>
<organism evidence="1 2">
    <name type="scientific">Smallanthus sonchifolius</name>
    <dbReference type="NCBI Taxonomy" id="185202"/>
    <lineage>
        <taxon>Eukaryota</taxon>
        <taxon>Viridiplantae</taxon>
        <taxon>Streptophyta</taxon>
        <taxon>Embryophyta</taxon>
        <taxon>Tracheophyta</taxon>
        <taxon>Spermatophyta</taxon>
        <taxon>Magnoliopsida</taxon>
        <taxon>eudicotyledons</taxon>
        <taxon>Gunneridae</taxon>
        <taxon>Pentapetalae</taxon>
        <taxon>asterids</taxon>
        <taxon>campanulids</taxon>
        <taxon>Asterales</taxon>
        <taxon>Asteraceae</taxon>
        <taxon>Asteroideae</taxon>
        <taxon>Heliantheae alliance</taxon>
        <taxon>Millerieae</taxon>
        <taxon>Smallanthus</taxon>
    </lineage>
</organism>
<name>A0ACB9HVM0_9ASTR</name>
<dbReference type="EMBL" id="CM042028">
    <property type="protein sequence ID" value="KAI3799336.1"/>
    <property type="molecule type" value="Genomic_DNA"/>
</dbReference>
<protein>
    <submittedName>
        <fullName evidence="1">Uncharacterized protein</fullName>
    </submittedName>
</protein>
<proteinExistence type="predicted"/>